<dbReference type="GO" id="GO:0005886">
    <property type="term" value="C:plasma membrane"/>
    <property type="evidence" value="ECO:0007669"/>
    <property type="project" value="UniProtKB-SubCell"/>
</dbReference>
<feature type="transmembrane region" description="Helical" evidence="10">
    <location>
        <begin position="360"/>
        <end position="380"/>
    </location>
</feature>
<organism evidence="11 12">
    <name type="scientific">Methanobrevibacter millerae</name>
    <dbReference type="NCBI Taxonomy" id="230361"/>
    <lineage>
        <taxon>Archaea</taxon>
        <taxon>Methanobacteriati</taxon>
        <taxon>Methanobacteriota</taxon>
        <taxon>Methanomada group</taxon>
        <taxon>Methanobacteria</taxon>
        <taxon>Methanobacteriales</taxon>
        <taxon>Methanobacteriaceae</taxon>
        <taxon>Methanobrevibacter</taxon>
    </lineage>
</organism>
<feature type="transmembrane region" description="Helical" evidence="10">
    <location>
        <begin position="137"/>
        <end position="158"/>
    </location>
</feature>
<dbReference type="EMBL" id="SUTE01000003">
    <property type="protein sequence ID" value="MBE6504320.1"/>
    <property type="molecule type" value="Genomic_DNA"/>
</dbReference>
<dbReference type="AlphaFoldDB" id="A0A8T3VI02"/>
<dbReference type="Proteomes" id="UP000762703">
    <property type="component" value="Unassembled WGS sequence"/>
</dbReference>
<name>A0A8T3VI02_9EURY</name>
<evidence type="ECO:0000256" key="6">
    <source>
        <dbReference type="ARBA" id="ARBA00022989"/>
    </source>
</evidence>
<feature type="transmembrane region" description="Helical" evidence="10">
    <location>
        <begin position="195"/>
        <end position="216"/>
    </location>
</feature>
<dbReference type="GO" id="GO:0015297">
    <property type="term" value="F:antiporter activity"/>
    <property type="evidence" value="ECO:0007669"/>
    <property type="project" value="UniProtKB-KW"/>
</dbReference>
<dbReference type="CDD" id="cd13147">
    <property type="entry name" value="MATE_MJ0709_like"/>
    <property type="match status" value="1"/>
</dbReference>
<evidence type="ECO:0000256" key="9">
    <source>
        <dbReference type="ARBA" id="ARBA00031636"/>
    </source>
</evidence>
<evidence type="ECO:0000256" key="2">
    <source>
        <dbReference type="ARBA" id="ARBA00022448"/>
    </source>
</evidence>
<dbReference type="InterPro" id="IPR050222">
    <property type="entry name" value="MATE_MdtK"/>
</dbReference>
<feature type="transmembrane region" description="Helical" evidence="10">
    <location>
        <begin position="320"/>
        <end position="340"/>
    </location>
</feature>
<dbReference type="InterPro" id="IPR048279">
    <property type="entry name" value="MdtK-like"/>
</dbReference>
<feature type="transmembrane region" description="Helical" evidence="10">
    <location>
        <begin position="236"/>
        <end position="264"/>
    </location>
</feature>
<feature type="transmembrane region" description="Helical" evidence="10">
    <location>
        <begin position="52"/>
        <end position="75"/>
    </location>
</feature>
<dbReference type="Pfam" id="PF01554">
    <property type="entry name" value="MatE"/>
    <property type="match status" value="2"/>
</dbReference>
<evidence type="ECO:0000256" key="8">
    <source>
        <dbReference type="ARBA" id="ARBA00023136"/>
    </source>
</evidence>
<dbReference type="GO" id="GO:0042910">
    <property type="term" value="F:xenobiotic transmembrane transporter activity"/>
    <property type="evidence" value="ECO:0007669"/>
    <property type="project" value="InterPro"/>
</dbReference>
<reference evidence="11" key="1">
    <citation type="submission" date="2019-04" db="EMBL/GenBank/DDBJ databases">
        <title>Evolution of Biomass-Degrading Anaerobic Consortia Revealed by Metagenomics.</title>
        <authorList>
            <person name="Peng X."/>
        </authorList>
    </citation>
    <scope>NUCLEOTIDE SEQUENCE</scope>
    <source>
        <strain evidence="11">SIG12</strain>
    </source>
</reference>
<comment type="subcellular location">
    <subcellularLocation>
        <location evidence="1">Cell membrane</location>
        <topology evidence="1">Multi-pass membrane protein</topology>
    </subcellularLocation>
</comment>
<evidence type="ECO:0000256" key="1">
    <source>
        <dbReference type="ARBA" id="ARBA00004651"/>
    </source>
</evidence>
<sequence length="454" mass="49534">MMEANEDIDLIVNHPKKAINKLAIPIIISNLFMILNNIIDGVWVAGLGAGPLAAIGFVTPLFLTLVGFANGLGAGSNSLIARHIGAEKYESAGNSAIHSIMLSIIVTIITTILILIILKPLLYQMGAGEVITDASNYGYIIMAGSYSLFLPAMLSAIFRSQGKIKYASYPLMYTAIINMILDPIFIYILNLGITGAAIATVIAATIPLFQMIYWMFIKRDVFLKIKMKDYKRDLNIYKDILVVGVPASLEQFVLSFVSILMNYWLTLLSGTIAVASYTATWRLLSVGFAPLIGIGVASLTVAGAAYGAKNYENMKIAENYGIKVGLISSVAICLLCFVFAEPLSHIFAYSANSVVLSQRITEAIQILCFFLLLMPFGIIAGNLFQSMGKGTIALFFTILRALLLEIIFAGLFGFIFGLKDIGIYAGLVCGMALGSVVSYFYLNYYLKKHRDYFD</sequence>
<evidence type="ECO:0000256" key="10">
    <source>
        <dbReference type="SAM" id="Phobius"/>
    </source>
</evidence>
<dbReference type="PIRSF" id="PIRSF006603">
    <property type="entry name" value="DinF"/>
    <property type="match status" value="1"/>
</dbReference>
<evidence type="ECO:0000256" key="4">
    <source>
        <dbReference type="ARBA" id="ARBA00022475"/>
    </source>
</evidence>
<keyword evidence="8 10" id="KW-0472">Membrane</keyword>
<dbReference type="PANTHER" id="PTHR43298">
    <property type="entry name" value="MULTIDRUG RESISTANCE PROTEIN NORM-RELATED"/>
    <property type="match status" value="1"/>
</dbReference>
<proteinExistence type="predicted"/>
<gene>
    <name evidence="11" type="ORF">E7Z73_01060</name>
</gene>
<evidence type="ECO:0000256" key="5">
    <source>
        <dbReference type="ARBA" id="ARBA00022692"/>
    </source>
</evidence>
<protein>
    <recommendedName>
        <fullName evidence="9">Multidrug-efflux transporter</fullName>
    </recommendedName>
</protein>
<feature type="transmembrane region" description="Helical" evidence="10">
    <location>
        <begin position="284"/>
        <end position="308"/>
    </location>
</feature>
<evidence type="ECO:0000256" key="3">
    <source>
        <dbReference type="ARBA" id="ARBA00022449"/>
    </source>
</evidence>
<keyword evidence="7" id="KW-0406">Ion transport</keyword>
<evidence type="ECO:0000313" key="11">
    <source>
        <dbReference type="EMBL" id="MBE6504320.1"/>
    </source>
</evidence>
<feature type="transmembrane region" description="Helical" evidence="10">
    <location>
        <begin position="22"/>
        <end position="46"/>
    </location>
</feature>
<dbReference type="GO" id="GO:0006811">
    <property type="term" value="P:monoatomic ion transport"/>
    <property type="evidence" value="ECO:0007669"/>
    <property type="project" value="UniProtKB-KW"/>
</dbReference>
<feature type="transmembrane region" description="Helical" evidence="10">
    <location>
        <begin position="96"/>
        <end position="117"/>
    </location>
</feature>
<dbReference type="InterPro" id="IPR002528">
    <property type="entry name" value="MATE_fam"/>
</dbReference>
<feature type="transmembrane region" description="Helical" evidence="10">
    <location>
        <begin position="170"/>
        <end position="189"/>
    </location>
</feature>
<keyword evidence="5 10" id="KW-0812">Transmembrane</keyword>
<evidence type="ECO:0000313" key="12">
    <source>
        <dbReference type="Proteomes" id="UP000762703"/>
    </source>
</evidence>
<accession>A0A8T3VI02</accession>
<comment type="caution">
    <text evidence="11">The sequence shown here is derived from an EMBL/GenBank/DDBJ whole genome shotgun (WGS) entry which is preliminary data.</text>
</comment>
<dbReference type="PANTHER" id="PTHR43298:SF2">
    <property type="entry name" value="FMN_FAD EXPORTER YEEO-RELATED"/>
    <property type="match status" value="1"/>
</dbReference>
<feature type="transmembrane region" description="Helical" evidence="10">
    <location>
        <begin position="421"/>
        <end position="442"/>
    </location>
</feature>
<keyword evidence="3" id="KW-0050">Antiport</keyword>
<feature type="transmembrane region" description="Helical" evidence="10">
    <location>
        <begin position="392"/>
        <end position="415"/>
    </location>
</feature>
<keyword evidence="4" id="KW-1003">Cell membrane</keyword>
<dbReference type="NCBIfam" id="TIGR00797">
    <property type="entry name" value="matE"/>
    <property type="match status" value="1"/>
</dbReference>
<keyword evidence="6 10" id="KW-1133">Transmembrane helix</keyword>
<evidence type="ECO:0000256" key="7">
    <source>
        <dbReference type="ARBA" id="ARBA00023065"/>
    </source>
</evidence>
<keyword evidence="2" id="KW-0813">Transport</keyword>